<dbReference type="PANTHER" id="PTHR37984">
    <property type="entry name" value="PROTEIN CBG26694"/>
    <property type="match status" value="1"/>
</dbReference>
<feature type="region of interest" description="Disordered" evidence="5">
    <location>
        <begin position="115"/>
        <end position="139"/>
    </location>
</feature>
<keyword evidence="4" id="KW-0255">Endonuclease</keyword>
<accession>A0A183SIJ6</accession>
<evidence type="ECO:0000313" key="6">
    <source>
        <dbReference type="EMBL" id="VDL90429.1"/>
    </source>
</evidence>
<dbReference type="WBParaSite" id="SSLN_0000418801-mRNA-1">
    <property type="protein sequence ID" value="SSLN_0000418801-mRNA-1"/>
    <property type="gene ID" value="SSLN_0000418801"/>
</dbReference>
<dbReference type="InterPro" id="IPR050951">
    <property type="entry name" value="Retrovirus_Pol_polyprotein"/>
</dbReference>
<name>A0A183SIJ6_SCHSO</name>
<feature type="compositionally biased region" description="Low complexity" evidence="5">
    <location>
        <begin position="115"/>
        <end position="130"/>
    </location>
</feature>
<dbReference type="SUPFAM" id="SSF50630">
    <property type="entry name" value="Acid proteases"/>
    <property type="match status" value="1"/>
</dbReference>
<evidence type="ECO:0000256" key="2">
    <source>
        <dbReference type="ARBA" id="ARBA00022695"/>
    </source>
</evidence>
<dbReference type="InterPro" id="IPR021109">
    <property type="entry name" value="Peptidase_aspartic_dom_sf"/>
</dbReference>
<evidence type="ECO:0000313" key="8">
    <source>
        <dbReference type="WBParaSite" id="SSLN_0000418801-mRNA-1"/>
    </source>
</evidence>
<dbReference type="AlphaFoldDB" id="A0A183SIJ6"/>
<keyword evidence="3" id="KW-0540">Nuclease</keyword>
<keyword evidence="7" id="KW-1185">Reference proteome</keyword>
<dbReference type="EMBL" id="UYSU01032727">
    <property type="protein sequence ID" value="VDL90429.1"/>
    <property type="molecule type" value="Genomic_DNA"/>
</dbReference>
<keyword evidence="4" id="KW-0378">Hydrolase</keyword>
<dbReference type="OrthoDB" id="6276858at2759"/>
<evidence type="ECO:0000256" key="5">
    <source>
        <dbReference type="SAM" id="MobiDB-lite"/>
    </source>
</evidence>
<keyword evidence="1" id="KW-0808">Transferase</keyword>
<sequence length="336" mass="37406">MFICGLQSPKDAGIQTRLQSRVQQNSSVTLQELAAECQALINIKHDSAMIQGVPTSSSVHMVAATKPHPIMRPKAKSPPFTYRHCGSRHFHRDCTFRQHRCQSCNQVGHRDGFCKKPSTAGSKTTTATSNSKHRFRSKSMPKPQFAGNFLSPLATFQLNAANRRTFINIFLNGHVVCLQLDTASDINIIYETLTVTWKPRDAADFLVRYKHVRWSHPANRATAILCLSKYNLNLLGLDWIEQLGLIDTPLSVVCSQMQIPVVSADPTKDILQRFAPVLPDGLGRCTHIQAVLHLRPGSQPVFRQKRPAPYAALPLVNAEIKHLEELGDLTPVSYSA</sequence>
<gene>
    <name evidence="6" type="ORF">SSLN_LOCUS4044</name>
</gene>
<reference evidence="8" key="1">
    <citation type="submission" date="2016-06" db="UniProtKB">
        <authorList>
            <consortium name="WormBaseParasite"/>
        </authorList>
    </citation>
    <scope>IDENTIFICATION</scope>
</reference>
<dbReference type="GO" id="GO:0016779">
    <property type="term" value="F:nucleotidyltransferase activity"/>
    <property type="evidence" value="ECO:0007669"/>
    <property type="project" value="UniProtKB-KW"/>
</dbReference>
<organism evidence="8">
    <name type="scientific">Schistocephalus solidus</name>
    <name type="common">Tapeworm</name>
    <dbReference type="NCBI Taxonomy" id="70667"/>
    <lineage>
        <taxon>Eukaryota</taxon>
        <taxon>Metazoa</taxon>
        <taxon>Spiralia</taxon>
        <taxon>Lophotrochozoa</taxon>
        <taxon>Platyhelminthes</taxon>
        <taxon>Cestoda</taxon>
        <taxon>Eucestoda</taxon>
        <taxon>Diphyllobothriidea</taxon>
        <taxon>Diphyllobothriidae</taxon>
        <taxon>Schistocephalus</taxon>
    </lineage>
</organism>
<evidence type="ECO:0000256" key="1">
    <source>
        <dbReference type="ARBA" id="ARBA00022679"/>
    </source>
</evidence>
<evidence type="ECO:0000313" key="7">
    <source>
        <dbReference type="Proteomes" id="UP000275846"/>
    </source>
</evidence>
<keyword evidence="2" id="KW-0548">Nucleotidyltransferase</keyword>
<proteinExistence type="predicted"/>
<dbReference type="PANTHER" id="PTHR37984:SF5">
    <property type="entry name" value="PROTEIN NYNRIN-LIKE"/>
    <property type="match status" value="1"/>
</dbReference>
<dbReference type="Proteomes" id="UP000275846">
    <property type="component" value="Unassembled WGS sequence"/>
</dbReference>
<evidence type="ECO:0000256" key="4">
    <source>
        <dbReference type="ARBA" id="ARBA00022759"/>
    </source>
</evidence>
<reference evidence="6 7" key="2">
    <citation type="submission" date="2018-11" db="EMBL/GenBank/DDBJ databases">
        <authorList>
            <consortium name="Pathogen Informatics"/>
        </authorList>
    </citation>
    <scope>NUCLEOTIDE SEQUENCE [LARGE SCALE GENOMIC DNA]</scope>
    <source>
        <strain evidence="6 7">NST_G2</strain>
    </source>
</reference>
<dbReference type="GO" id="GO:0004519">
    <property type="term" value="F:endonuclease activity"/>
    <property type="evidence" value="ECO:0007669"/>
    <property type="project" value="UniProtKB-KW"/>
</dbReference>
<protein>
    <submittedName>
        <fullName evidence="6 8">Uncharacterized protein</fullName>
    </submittedName>
</protein>
<evidence type="ECO:0000256" key="3">
    <source>
        <dbReference type="ARBA" id="ARBA00022722"/>
    </source>
</evidence>